<evidence type="ECO:0000313" key="3">
    <source>
        <dbReference type="EMBL" id="TID19339.1"/>
    </source>
</evidence>
<dbReference type="InterPro" id="IPR039298">
    <property type="entry name" value="ACOT13"/>
</dbReference>
<dbReference type="InterPro" id="IPR006683">
    <property type="entry name" value="Thioestr_dom"/>
</dbReference>
<dbReference type="PANTHER" id="PTHR21660:SF9">
    <property type="entry name" value="THIOESTERASE DOMAIN-CONTAINING PROTEIN"/>
    <property type="match status" value="1"/>
</dbReference>
<keyword evidence="4" id="KW-1185">Reference proteome</keyword>
<dbReference type="Pfam" id="PF03061">
    <property type="entry name" value="4HBT"/>
    <property type="match status" value="1"/>
</dbReference>
<dbReference type="SUPFAM" id="SSF54637">
    <property type="entry name" value="Thioesterase/thiol ester dehydrase-isomerase"/>
    <property type="match status" value="1"/>
</dbReference>
<dbReference type="AlphaFoldDB" id="A0A4Z1PC54"/>
<dbReference type="EMBL" id="SNSC02000012">
    <property type="protein sequence ID" value="TID19339.1"/>
    <property type="molecule type" value="Genomic_DNA"/>
</dbReference>
<dbReference type="GO" id="GO:0047617">
    <property type="term" value="F:fatty acyl-CoA hydrolase activity"/>
    <property type="evidence" value="ECO:0007669"/>
    <property type="project" value="InterPro"/>
</dbReference>
<dbReference type="Gene3D" id="3.10.129.10">
    <property type="entry name" value="Hotdog Thioesterase"/>
    <property type="match status" value="1"/>
</dbReference>
<gene>
    <name evidence="3" type="ORF">E6O75_ATG06677</name>
</gene>
<proteinExistence type="inferred from homology"/>
<dbReference type="STRING" id="86259.A0A4Z1PC54"/>
<feature type="domain" description="Thioesterase" evidence="2">
    <location>
        <begin position="89"/>
        <end position="168"/>
    </location>
</feature>
<dbReference type="CDD" id="cd03443">
    <property type="entry name" value="PaaI_thioesterase"/>
    <property type="match status" value="1"/>
</dbReference>
<evidence type="ECO:0000313" key="4">
    <source>
        <dbReference type="Proteomes" id="UP000298493"/>
    </source>
</evidence>
<name>A0A4Z1PC54_9PEZI</name>
<comment type="similarity">
    <text evidence="1">Belongs to the thioesterase PaaI family.</text>
</comment>
<comment type="caution">
    <text evidence="3">The sequence shown here is derived from an EMBL/GenBank/DDBJ whole genome shotgun (WGS) entry which is preliminary data.</text>
</comment>
<dbReference type="PANTHER" id="PTHR21660">
    <property type="entry name" value="THIOESTERASE SUPERFAMILY MEMBER-RELATED"/>
    <property type="match status" value="1"/>
</dbReference>
<evidence type="ECO:0000256" key="1">
    <source>
        <dbReference type="ARBA" id="ARBA00008324"/>
    </source>
</evidence>
<dbReference type="Proteomes" id="UP000298493">
    <property type="component" value="Unassembled WGS sequence"/>
</dbReference>
<organism evidence="3 4">
    <name type="scientific">Venturia nashicola</name>
    <dbReference type="NCBI Taxonomy" id="86259"/>
    <lineage>
        <taxon>Eukaryota</taxon>
        <taxon>Fungi</taxon>
        <taxon>Dikarya</taxon>
        <taxon>Ascomycota</taxon>
        <taxon>Pezizomycotina</taxon>
        <taxon>Dothideomycetes</taxon>
        <taxon>Pleosporomycetidae</taxon>
        <taxon>Venturiales</taxon>
        <taxon>Venturiaceae</taxon>
        <taxon>Venturia</taxon>
    </lineage>
</organism>
<dbReference type="InterPro" id="IPR029069">
    <property type="entry name" value="HotDog_dom_sf"/>
</dbReference>
<protein>
    <submittedName>
        <fullName evidence="3">Thioesterase family protein-like protein</fullName>
    </submittedName>
</protein>
<sequence>MPETKDAARTKAMAAVQSIFDRHMFLPEPEFPANGTLCRYRILASKRPKHHVDFDRQVMEAIKLIDAGPEGSVLFELLIDEKYSNLNDVMHGGAAGVIFDMSTTTALGPLQKPGYWLFLAGVTRSLNISYLRAVPIGTTVRLRSWVVQHGRTMAMIRGEMTSLDGKTVYCTAEHHKVNIPMKPEHTGARLPWDDEMERELREEAEQKVKSAAKL</sequence>
<reference evidence="3 4" key="1">
    <citation type="submission" date="2019-04" db="EMBL/GenBank/DDBJ databases">
        <title>High contiguity whole genome sequence and gene annotation resource for two Venturia nashicola isolates.</title>
        <authorList>
            <person name="Prokchorchik M."/>
            <person name="Won K."/>
            <person name="Lee Y."/>
            <person name="Choi E.D."/>
            <person name="Segonzac C."/>
            <person name="Sohn K.H."/>
        </authorList>
    </citation>
    <scope>NUCLEOTIDE SEQUENCE [LARGE SCALE GENOMIC DNA]</scope>
    <source>
        <strain evidence="3 4">PRI2</strain>
    </source>
</reference>
<evidence type="ECO:0000259" key="2">
    <source>
        <dbReference type="Pfam" id="PF03061"/>
    </source>
</evidence>
<accession>A0A4Z1PC54</accession>